<dbReference type="Proteomes" id="UP000516173">
    <property type="component" value="Chromosome"/>
</dbReference>
<reference evidence="1 2" key="1">
    <citation type="submission" date="2020-08" db="EMBL/GenBank/DDBJ databases">
        <title>Genome Sequencing of Nocardia wallacei strain FMUON74 and assembly.</title>
        <authorList>
            <person name="Toyokawa M."/>
            <person name="Uesaka K."/>
        </authorList>
    </citation>
    <scope>NUCLEOTIDE SEQUENCE [LARGE SCALE GENOMIC DNA]</scope>
    <source>
        <strain evidence="1 2">FMUON74</strain>
    </source>
</reference>
<evidence type="ECO:0000313" key="1">
    <source>
        <dbReference type="EMBL" id="BCK55991.1"/>
    </source>
</evidence>
<evidence type="ECO:0000313" key="2">
    <source>
        <dbReference type="Proteomes" id="UP000516173"/>
    </source>
</evidence>
<dbReference type="GeneID" id="80348279"/>
<organism evidence="1 2">
    <name type="scientific">Nocardia wallacei</name>
    <dbReference type="NCBI Taxonomy" id="480035"/>
    <lineage>
        <taxon>Bacteria</taxon>
        <taxon>Bacillati</taxon>
        <taxon>Actinomycetota</taxon>
        <taxon>Actinomycetes</taxon>
        <taxon>Mycobacteriales</taxon>
        <taxon>Nocardiaceae</taxon>
        <taxon>Nocardia</taxon>
    </lineage>
</organism>
<name>A0A7G1KMD1_9NOCA</name>
<keyword evidence="2" id="KW-1185">Reference proteome</keyword>
<dbReference type="RefSeq" id="WP_187683152.1">
    <property type="nucleotide sequence ID" value="NZ_AP023396.1"/>
</dbReference>
<dbReference type="EMBL" id="AP023396">
    <property type="protein sequence ID" value="BCK55991.1"/>
    <property type="molecule type" value="Genomic_DNA"/>
</dbReference>
<gene>
    <name evidence="1" type="ORF">NWFMUON74_37630</name>
</gene>
<dbReference type="AlphaFoldDB" id="A0A7G1KMD1"/>
<dbReference type="KEGG" id="nwl:NWFMUON74_37630"/>
<proteinExistence type="predicted"/>
<sequence>MQLLTIQLPPGATLADALRALHLTTSDVDTAYGLIAVDPDRGTYALRVDDPVAARVAAAGGTVFSDPRVETGGED</sequence>
<accession>A0A7G1KMD1</accession>
<protein>
    <submittedName>
        <fullName evidence="1">Uncharacterized protein</fullName>
    </submittedName>
</protein>